<proteinExistence type="predicted"/>
<organism evidence="2 3">
    <name type="scientific">Tritrichomonas musculus</name>
    <dbReference type="NCBI Taxonomy" id="1915356"/>
    <lineage>
        <taxon>Eukaryota</taxon>
        <taxon>Metamonada</taxon>
        <taxon>Parabasalia</taxon>
        <taxon>Tritrichomonadida</taxon>
        <taxon>Tritrichomonadidae</taxon>
        <taxon>Tritrichomonas</taxon>
    </lineage>
</organism>
<dbReference type="Proteomes" id="UP001470230">
    <property type="component" value="Unassembled WGS sequence"/>
</dbReference>
<dbReference type="EMBL" id="JAPFFF010000027">
    <property type="protein sequence ID" value="KAK8848088.1"/>
    <property type="molecule type" value="Genomic_DNA"/>
</dbReference>
<feature type="compositionally biased region" description="Basic and acidic residues" evidence="1">
    <location>
        <begin position="177"/>
        <end position="186"/>
    </location>
</feature>
<feature type="compositionally biased region" description="Low complexity" evidence="1">
    <location>
        <begin position="165"/>
        <end position="176"/>
    </location>
</feature>
<feature type="region of interest" description="Disordered" evidence="1">
    <location>
        <begin position="165"/>
        <end position="186"/>
    </location>
</feature>
<name>A0ABR2HJK2_9EUKA</name>
<gene>
    <name evidence="2" type="ORF">M9Y10_019144</name>
</gene>
<protein>
    <submittedName>
        <fullName evidence="2">Uncharacterized protein</fullName>
    </submittedName>
</protein>
<comment type="caution">
    <text evidence="2">The sequence shown here is derived from an EMBL/GenBank/DDBJ whole genome shotgun (WGS) entry which is preliminary data.</text>
</comment>
<reference evidence="2 3" key="1">
    <citation type="submission" date="2024-04" db="EMBL/GenBank/DDBJ databases">
        <title>Tritrichomonas musculus Genome.</title>
        <authorList>
            <person name="Alves-Ferreira E."/>
            <person name="Grigg M."/>
            <person name="Lorenzi H."/>
            <person name="Galac M."/>
        </authorList>
    </citation>
    <scope>NUCLEOTIDE SEQUENCE [LARGE SCALE GENOMIC DNA]</scope>
    <source>
        <strain evidence="2 3">EAF2021</strain>
    </source>
</reference>
<sequence length="186" mass="20815">MRAKFKIDEHESIDNLLVARRLAQFCPTSLSIDDFQSRPSKSSSTLSLKSPISSADNLIETTKKVEYIAPSPSVKVESLSSNNIAEPKSAFKLGIQPAKHRFGFLLADIKPIENKINVSNSCSNMSPNKPFLKMRYELPNVKKVDTPIRSTKPLMVISFSSANLNNTDNNINNNENFQRKSNVEEQ</sequence>
<keyword evidence="3" id="KW-1185">Reference proteome</keyword>
<evidence type="ECO:0000313" key="2">
    <source>
        <dbReference type="EMBL" id="KAK8848088.1"/>
    </source>
</evidence>
<accession>A0ABR2HJK2</accession>
<evidence type="ECO:0000313" key="3">
    <source>
        <dbReference type="Proteomes" id="UP001470230"/>
    </source>
</evidence>
<evidence type="ECO:0000256" key="1">
    <source>
        <dbReference type="SAM" id="MobiDB-lite"/>
    </source>
</evidence>